<gene>
    <name evidence="2" type="ORF">ALEPTO_LOCUS3955</name>
</gene>
<reference evidence="2" key="1">
    <citation type="submission" date="2021-06" db="EMBL/GenBank/DDBJ databases">
        <authorList>
            <person name="Kallberg Y."/>
            <person name="Tangrot J."/>
            <person name="Rosling A."/>
        </authorList>
    </citation>
    <scope>NUCLEOTIDE SEQUENCE</scope>
    <source>
        <strain evidence="2">FL130A</strain>
    </source>
</reference>
<feature type="compositionally biased region" description="Basic and acidic residues" evidence="1">
    <location>
        <begin position="12"/>
        <end position="56"/>
    </location>
</feature>
<accession>A0A9N8ZYB4</accession>
<evidence type="ECO:0000256" key="1">
    <source>
        <dbReference type="SAM" id="MobiDB-lite"/>
    </source>
</evidence>
<name>A0A9N8ZYB4_9GLOM</name>
<organism evidence="2 3">
    <name type="scientific">Ambispora leptoticha</name>
    <dbReference type="NCBI Taxonomy" id="144679"/>
    <lineage>
        <taxon>Eukaryota</taxon>
        <taxon>Fungi</taxon>
        <taxon>Fungi incertae sedis</taxon>
        <taxon>Mucoromycota</taxon>
        <taxon>Glomeromycotina</taxon>
        <taxon>Glomeromycetes</taxon>
        <taxon>Archaeosporales</taxon>
        <taxon>Ambisporaceae</taxon>
        <taxon>Ambispora</taxon>
    </lineage>
</organism>
<comment type="caution">
    <text evidence="2">The sequence shown here is derived from an EMBL/GenBank/DDBJ whole genome shotgun (WGS) entry which is preliminary data.</text>
</comment>
<evidence type="ECO:0000313" key="2">
    <source>
        <dbReference type="EMBL" id="CAG8510599.1"/>
    </source>
</evidence>
<dbReference type="PANTHER" id="PTHR45786:SF74">
    <property type="entry name" value="ATP-DEPENDENT DNA HELICASE"/>
    <property type="match status" value="1"/>
</dbReference>
<proteinExistence type="predicted"/>
<dbReference type="Proteomes" id="UP000789508">
    <property type="component" value="Unassembled WGS sequence"/>
</dbReference>
<dbReference type="OrthoDB" id="2430440at2759"/>
<feature type="region of interest" description="Disordered" evidence="1">
    <location>
        <begin position="1"/>
        <end position="56"/>
    </location>
</feature>
<dbReference type="PANTHER" id="PTHR45786">
    <property type="entry name" value="DNA BINDING PROTEIN-LIKE"/>
    <property type="match status" value="1"/>
</dbReference>
<dbReference type="AlphaFoldDB" id="A0A9N8ZYB4"/>
<sequence>MPPRTAHYLSVQERREEHRETDAARRCRKRAMETDEQYQQRRQRDADAHRRRREEQRLLPTTDVVARNQHHANNLQLHNIDLIAMRSSCQQKVLECAALMGRFDRELANSSYVVYTFRVQGSFYHQIVSLLPEYGSVTTIYKFIYANIPGLDQRTHNAPTNSQVAAIWVNGNVPSGTIQKRDIILHTRMDHLIRISEFNGYIPLTFETIVIAEDSNYENENDTHNIIRHRRFASAMECYAYRLQFDLILSIYFYVQDDSFNNLLFISLQDAVLCGDYNPVDIDQRIVLPSTSI</sequence>
<dbReference type="EMBL" id="CAJVPS010000822">
    <property type="protein sequence ID" value="CAG8510599.1"/>
    <property type="molecule type" value="Genomic_DNA"/>
</dbReference>
<evidence type="ECO:0000313" key="3">
    <source>
        <dbReference type="Proteomes" id="UP000789508"/>
    </source>
</evidence>
<protein>
    <submittedName>
        <fullName evidence="2">10175_t:CDS:1</fullName>
    </submittedName>
</protein>
<keyword evidence="3" id="KW-1185">Reference proteome</keyword>